<organism evidence="3 5">
    <name type="scientific">Oryza sativa subsp. japonica</name>
    <name type="common">Rice</name>
    <dbReference type="NCBI Taxonomy" id="39947"/>
    <lineage>
        <taxon>Eukaryota</taxon>
        <taxon>Viridiplantae</taxon>
        <taxon>Streptophyta</taxon>
        <taxon>Embryophyta</taxon>
        <taxon>Tracheophyta</taxon>
        <taxon>Spermatophyta</taxon>
        <taxon>Magnoliopsida</taxon>
        <taxon>Liliopsida</taxon>
        <taxon>Poales</taxon>
        <taxon>Poaceae</taxon>
        <taxon>BOP clade</taxon>
        <taxon>Oryzoideae</taxon>
        <taxon>Oryzeae</taxon>
        <taxon>Oryzinae</taxon>
        <taxon>Oryza</taxon>
        <taxon>Oryza sativa</taxon>
    </lineage>
</organism>
<reference evidence="5" key="4">
    <citation type="journal article" date="2008" name="Nucleic Acids Res.">
        <title>The rice annotation project database (RAP-DB): 2008 update.</title>
        <authorList>
            <consortium name="The rice annotation project (RAP)"/>
        </authorList>
    </citation>
    <scope>GENOME REANNOTATION</scope>
    <source>
        <strain evidence="5">cv. Nipponbare</strain>
    </source>
</reference>
<name>Q69KL1_ORYSJ</name>
<feature type="compositionally biased region" description="Gly residues" evidence="1">
    <location>
        <begin position="98"/>
        <end position="109"/>
    </location>
</feature>
<evidence type="ECO:0000313" key="4">
    <source>
        <dbReference type="EMBL" id="BAD72470.1"/>
    </source>
</evidence>
<evidence type="ECO:0000256" key="1">
    <source>
        <dbReference type="SAM" id="MobiDB-lite"/>
    </source>
</evidence>
<evidence type="ECO:0000256" key="2">
    <source>
        <dbReference type="SAM" id="SignalP"/>
    </source>
</evidence>
<feature type="chain" id="PRO_5010141444" evidence="2">
    <location>
        <begin position="34"/>
        <end position="109"/>
    </location>
</feature>
<reference evidence="5" key="3">
    <citation type="journal article" date="2005" name="Nature">
        <title>The map-based sequence of the rice genome.</title>
        <authorList>
            <consortium name="International rice genome sequencing project (IRGSP)"/>
            <person name="Matsumoto T."/>
            <person name="Wu J."/>
            <person name="Kanamori H."/>
            <person name="Katayose Y."/>
            <person name="Fujisawa M."/>
            <person name="Namiki N."/>
            <person name="Mizuno H."/>
            <person name="Yamamoto K."/>
            <person name="Antonio B.A."/>
            <person name="Baba T."/>
            <person name="Sakata K."/>
            <person name="Nagamura Y."/>
            <person name="Aoki H."/>
            <person name="Arikawa K."/>
            <person name="Arita K."/>
            <person name="Bito T."/>
            <person name="Chiden Y."/>
            <person name="Fujitsuka N."/>
            <person name="Fukunaka R."/>
            <person name="Hamada M."/>
            <person name="Harada C."/>
            <person name="Hayashi A."/>
            <person name="Hijishita S."/>
            <person name="Honda M."/>
            <person name="Hosokawa S."/>
            <person name="Ichikawa Y."/>
            <person name="Idonuma A."/>
            <person name="Iijima M."/>
            <person name="Ikeda M."/>
            <person name="Ikeno M."/>
            <person name="Ito K."/>
            <person name="Ito S."/>
            <person name="Ito T."/>
            <person name="Ito Y."/>
            <person name="Ito Y."/>
            <person name="Iwabuchi A."/>
            <person name="Kamiya K."/>
            <person name="Karasawa W."/>
            <person name="Kurita K."/>
            <person name="Katagiri S."/>
            <person name="Kikuta A."/>
            <person name="Kobayashi H."/>
            <person name="Kobayashi N."/>
            <person name="Machita K."/>
            <person name="Maehara T."/>
            <person name="Masukawa M."/>
            <person name="Mizubayashi T."/>
            <person name="Mukai Y."/>
            <person name="Nagasaki H."/>
            <person name="Nagata Y."/>
            <person name="Naito S."/>
            <person name="Nakashima M."/>
            <person name="Nakama Y."/>
            <person name="Nakamichi Y."/>
            <person name="Nakamura M."/>
            <person name="Meguro A."/>
            <person name="Negishi M."/>
            <person name="Ohta I."/>
            <person name="Ohta T."/>
            <person name="Okamoto M."/>
            <person name="Ono N."/>
            <person name="Saji S."/>
            <person name="Sakaguchi M."/>
            <person name="Sakai K."/>
            <person name="Shibata M."/>
            <person name="Shimokawa T."/>
            <person name="Song J."/>
            <person name="Takazaki Y."/>
            <person name="Terasawa K."/>
            <person name="Tsugane M."/>
            <person name="Tsuji K."/>
            <person name="Ueda S."/>
            <person name="Waki K."/>
            <person name="Yamagata H."/>
            <person name="Yamamoto M."/>
            <person name="Yamamoto S."/>
            <person name="Yamane H."/>
            <person name="Yoshiki S."/>
            <person name="Yoshihara R."/>
            <person name="Yukawa K."/>
            <person name="Zhong H."/>
            <person name="Yano M."/>
            <person name="Yuan Q."/>
            <person name="Ouyang S."/>
            <person name="Liu J."/>
            <person name="Jones K.M."/>
            <person name="Gansberger K."/>
            <person name="Moffat K."/>
            <person name="Hill J."/>
            <person name="Bera J."/>
            <person name="Fadrosh D."/>
            <person name="Jin S."/>
            <person name="Johri S."/>
            <person name="Kim M."/>
            <person name="Overton L."/>
            <person name="Reardon M."/>
            <person name="Tsitrin T."/>
            <person name="Vuong H."/>
            <person name="Weaver B."/>
            <person name="Ciecko A."/>
            <person name="Tallon L."/>
            <person name="Jackson J."/>
            <person name="Pai G."/>
            <person name="Aken S.V."/>
            <person name="Utterback T."/>
            <person name="Reidmuller S."/>
            <person name="Feldblyum T."/>
            <person name="Hsiao J."/>
            <person name="Zismann V."/>
            <person name="Iobst S."/>
            <person name="de Vazeille A.R."/>
            <person name="Buell C.R."/>
            <person name="Ying K."/>
            <person name="Li Y."/>
            <person name="Lu T."/>
            <person name="Huang Y."/>
            <person name="Zhao Q."/>
            <person name="Feng Q."/>
            <person name="Zhang L."/>
            <person name="Zhu J."/>
            <person name="Weng Q."/>
            <person name="Mu J."/>
            <person name="Lu Y."/>
            <person name="Fan D."/>
            <person name="Liu Y."/>
            <person name="Guan J."/>
            <person name="Zhang Y."/>
            <person name="Yu S."/>
            <person name="Liu X."/>
            <person name="Zhang Y."/>
            <person name="Hong G."/>
            <person name="Han B."/>
            <person name="Choisne N."/>
            <person name="Demange N."/>
            <person name="Orjeda G."/>
            <person name="Samain S."/>
            <person name="Cattolico L."/>
            <person name="Pelletier E."/>
            <person name="Couloux A."/>
            <person name="Segurens B."/>
            <person name="Wincker P."/>
            <person name="D'Hont A."/>
            <person name="Scarpelli C."/>
            <person name="Weissenbach J."/>
            <person name="Salanoubat M."/>
            <person name="Quetier F."/>
            <person name="Yu Y."/>
            <person name="Kim H.R."/>
            <person name="Rambo T."/>
            <person name="Currie J."/>
            <person name="Collura K."/>
            <person name="Luo M."/>
            <person name="Yang T."/>
            <person name="Ammiraju J.S.S."/>
            <person name="Engler F."/>
            <person name="Soderlund C."/>
            <person name="Wing R.A."/>
            <person name="Palmer L.E."/>
            <person name="de la Bastide M."/>
            <person name="Spiegel L."/>
            <person name="Nascimento L."/>
            <person name="Zutavern T."/>
            <person name="O'Shaughnessy A."/>
            <person name="Dike S."/>
            <person name="Dedhia N."/>
            <person name="Preston R."/>
            <person name="Balija V."/>
            <person name="McCombie W.R."/>
            <person name="Chow T."/>
            <person name="Chen H."/>
            <person name="Chung M."/>
            <person name="Chen C."/>
            <person name="Shaw J."/>
            <person name="Wu H."/>
            <person name="Hsiao K."/>
            <person name="Chao Y."/>
            <person name="Chu M."/>
            <person name="Cheng C."/>
            <person name="Hour A."/>
            <person name="Lee P."/>
            <person name="Lin S."/>
            <person name="Lin Y."/>
            <person name="Liou J."/>
            <person name="Liu S."/>
            <person name="Hsing Y."/>
            <person name="Raghuvanshi S."/>
            <person name="Mohanty A."/>
            <person name="Bharti A.K."/>
            <person name="Gaur A."/>
            <person name="Gupta V."/>
            <person name="Kumar D."/>
            <person name="Ravi V."/>
            <person name="Vij S."/>
            <person name="Kapur A."/>
            <person name="Khurana P."/>
            <person name="Khurana P."/>
            <person name="Khurana J.P."/>
            <person name="Tyagi A.K."/>
            <person name="Gaikwad K."/>
            <person name="Singh A."/>
            <person name="Dalal V."/>
            <person name="Srivastava S."/>
            <person name="Dixit A."/>
            <person name="Pal A.K."/>
            <person name="Ghazi I.A."/>
            <person name="Yadav M."/>
            <person name="Pandit A."/>
            <person name="Bhargava A."/>
            <person name="Sureshbabu K."/>
            <person name="Batra K."/>
            <person name="Sharma T.R."/>
            <person name="Mohapatra T."/>
            <person name="Singh N.K."/>
            <person name="Messing J."/>
            <person name="Nelson A.B."/>
            <person name="Fuks G."/>
            <person name="Kavchok S."/>
            <person name="Keizer G."/>
            <person name="Linton E."/>
            <person name="Llaca V."/>
            <person name="Song R."/>
            <person name="Tanyolac B."/>
            <person name="Young S."/>
            <person name="Ho-Il K."/>
            <person name="Hahn J.H."/>
            <person name="Sangsakoo G."/>
            <person name="Vanavichit A."/>
            <person name="de Mattos Luiz.A.T."/>
            <person name="Zimmer P.D."/>
            <person name="Malone G."/>
            <person name="Dellagostin O."/>
            <person name="de Oliveira A.C."/>
            <person name="Bevan M."/>
            <person name="Bancroft I."/>
            <person name="Minx P."/>
            <person name="Cordum H."/>
            <person name="Wilson R."/>
            <person name="Cheng Z."/>
            <person name="Jin W."/>
            <person name="Jiang J."/>
            <person name="Leong S.A."/>
            <person name="Iwama H."/>
            <person name="Gojobori T."/>
            <person name="Itoh T."/>
            <person name="Niimura Y."/>
            <person name="Fujii Y."/>
            <person name="Habara T."/>
            <person name="Sakai H."/>
            <person name="Sato Y."/>
            <person name="Wilson G."/>
            <person name="Kumar K."/>
            <person name="McCouch S."/>
            <person name="Juretic N."/>
            <person name="Hoen D."/>
            <person name="Wright S."/>
            <person name="Bruskiewich R."/>
            <person name="Bureau T."/>
            <person name="Miyao A."/>
            <person name="Hirochika H."/>
            <person name="Nishikawa T."/>
            <person name="Kadowaki K."/>
            <person name="Sugiura M."/>
            <person name="Burr B."/>
            <person name="Sasaki T."/>
        </authorList>
    </citation>
    <scope>NUCLEOTIDE SEQUENCE [LARGE SCALE GENOMIC DNA]</scope>
    <source>
        <strain evidence="5">cv. Nipponbare</strain>
    </source>
</reference>
<dbReference type="Proteomes" id="UP000000763">
    <property type="component" value="Chromosome 6"/>
</dbReference>
<proteinExistence type="predicted"/>
<sequence length="109" mass="11664">MVLTHIISRFTALAHCCLLLVLLLASSSSCGNAAPVMVGVVVHLRTEAGRRSRTCIEMALEELYHKHPIMSSTTLHVWEYSRGELTEAAHNAARGHGSDGGAAGGRVED</sequence>
<feature type="region of interest" description="Disordered" evidence="1">
    <location>
        <begin position="89"/>
        <end position="109"/>
    </location>
</feature>
<feature type="signal peptide" evidence="2">
    <location>
        <begin position="1"/>
        <end position="33"/>
    </location>
</feature>
<accession>Q69KL1</accession>
<reference evidence="4" key="1">
    <citation type="submission" date="2001-04" db="EMBL/GenBank/DDBJ databases">
        <title>Oryza sativa nipponbare(GA3) genomic DNA, chromosome 6, PAC clone:P0470C02.</title>
        <authorList>
            <person name="Sasaki T."/>
            <person name="Matsumoto T."/>
            <person name="Yamamoto K."/>
        </authorList>
    </citation>
    <scope>NUCLEOTIDE SEQUENCE</scope>
</reference>
<keyword evidence="2" id="KW-0732">Signal</keyword>
<gene>
    <name evidence="3" type="ORF">OSJNBb0005A05.26</name>
    <name evidence="4" type="ORF">P0470C02.37</name>
</gene>
<dbReference type="EMBL" id="AP003508">
    <property type="protein sequence ID" value="BAD72470.1"/>
    <property type="molecule type" value="Genomic_DNA"/>
</dbReference>
<evidence type="ECO:0000313" key="3">
    <source>
        <dbReference type="EMBL" id="BAD36529.1"/>
    </source>
</evidence>
<reference evidence="3" key="2">
    <citation type="submission" date="2002-11" db="EMBL/GenBank/DDBJ databases">
        <title>Oryza sativa nipponbare(GA3) genomic DNA, chromosome 6, BAC clone:OSJNBb0005A05.</title>
        <authorList>
            <person name="Sasaki T."/>
            <person name="Matsumoto T."/>
            <person name="Katayose Y."/>
        </authorList>
    </citation>
    <scope>NUCLEOTIDE SEQUENCE</scope>
</reference>
<evidence type="ECO:0000313" key="5">
    <source>
        <dbReference type="Proteomes" id="UP000000763"/>
    </source>
</evidence>
<dbReference type="EMBL" id="AP005913">
    <property type="protein sequence ID" value="BAD36529.1"/>
    <property type="molecule type" value="Genomic_DNA"/>
</dbReference>
<protein>
    <submittedName>
        <fullName evidence="3">Uncharacterized protein</fullName>
    </submittedName>
</protein>
<dbReference type="AlphaFoldDB" id="Q69KL1"/>